<name>A0A7S9L0E6_9SPHI</name>
<keyword evidence="2" id="KW-1185">Reference proteome</keyword>
<accession>A0A7S9L0E6</accession>
<sequence>MKITGTHIRTLNTGDKVLILLAENKEEQKKLHHYLLIDAYQFKQDVAEDIPKVDFISAGYKDEDDKIIYDRNLIEIPKWFEKN</sequence>
<evidence type="ECO:0000313" key="2">
    <source>
        <dbReference type="Proteomes" id="UP000594759"/>
    </source>
</evidence>
<dbReference type="EMBL" id="CP064939">
    <property type="protein sequence ID" value="QPH40186.1"/>
    <property type="molecule type" value="Genomic_DNA"/>
</dbReference>
<protein>
    <submittedName>
        <fullName evidence="1">Uncharacterized protein</fullName>
    </submittedName>
</protein>
<proteinExistence type="predicted"/>
<evidence type="ECO:0000313" key="1">
    <source>
        <dbReference type="EMBL" id="QPH40186.1"/>
    </source>
</evidence>
<reference evidence="1 2" key="1">
    <citation type="submission" date="2020-11" db="EMBL/GenBank/DDBJ databases">
        <title>Pedobacter endophytica, an endophytic bacteria isolated form Carex pumila.</title>
        <authorList>
            <person name="Peng Y."/>
            <person name="Jiang L."/>
            <person name="Lee J."/>
        </authorList>
    </citation>
    <scope>NUCLEOTIDE SEQUENCE [LARGE SCALE GENOMIC DNA]</scope>
    <source>
        <strain evidence="1 2">JBR3-12</strain>
    </source>
</reference>
<dbReference type="RefSeq" id="WP_196099642.1">
    <property type="nucleotide sequence ID" value="NZ_CP064939.1"/>
</dbReference>
<dbReference type="Proteomes" id="UP000594759">
    <property type="component" value="Chromosome"/>
</dbReference>
<gene>
    <name evidence="1" type="ORF">IZT61_02580</name>
</gene>
<dbReference type="AlphaFoldDB" id="A0A7S9L0E6"/>
<organism evidence="1 2">
    <name type="scientific">Pedobacter endophyticus</name>
    <dbReference type="NCBI Taxonomy" id="2789740"/>
    <lineage>
        <taxon>Bacteria</taxon>
        <taxon>Pseudomonadati</taxon>
        <taxon>Bacteroidota</taxon>
        <taxon>Sphingobacteriia</taxon>
        <taxon>Sphingobacteriales</taxon>
        <taxon>Sphingobacteriaceae</taxon>
        <taxon>Pedobacter</taxon>
    </lineage>
</organism>
<dbReference type="KEGG" id="pex:IZT61_02580"/>